<dbReference type="EMBL" id="HAEG01004305">
    <property type="protein sequence ID" value="SBR71302.1"/>
    <property type="molecule type" value="Transcribed_RNA"/>
</dbReference>
<protein>
    <submittedName>
        <fullName evidence="2">Uncharacterized protein</fullName>
    </submittedName>
</protein>
<sequence>PQSVILPNAVHSKRQTDPINEKVSRHKGKPEDHQCDVPDQFLLTVIQSEVTVLHPSLMKRIHVGVAPWCMGFKQGSGESKLCLLSVQMSAYTYL</sequence>
<feature type="region of interest" description="Disordered" evidence="1">
    <location>
        <begin position="1"/>
        <end position="34"/>
    </location>
</feature>
<accession>A0A1A8NRE1</accession>
<feature type="compositionally biased region" description="Basic and acidic residues" evidence="1">
    <location>
        <begin position="14"/>
        <end position="34"/>
    </location>
</feature>
<proteinExistence type="predicted"/>
<dbReference type="AlphaFoldDB" id="A0A1A8NRE1"/>
<feature type="non-terminal residue" evidence="2">
    <location>
        <position position="94"/>
    </location>
</feature>
<organism evidence="2">
    <name type="scientific">Nothobranchius pienaari</name>
    <dbReference type="NCBI Taxonomy" id="704102"/>
    <lineage>
        <taxon>Eukaryota</taxon>
        <taxon>Metazoa</taxon>
        <taxon>Chordata</taxon>
        <taxon>Craniata</taxon>
        <taxon>Vertebrata</taxon>
        <taxon>Euteleostomi</taxon>
        <taxon>Actinopterygii</taxon>
        <taxon>Neopterygii</taxon>
        <taxon>Teleostei</taxon>
        <taxon>Neoteleostei</taxon>
        <taxon>Acanthomorphata</taxon>
        <taxon>Ovalentaria</taxon>
        <taxon>Atherinomorphae</taxon>
        <taxon>Cyprinodontiformes</taxon>
        <taxon>Nothobranchiidae</taxon>
        <taxon>Nothobranchius</taxon>
    </lineage>
</organism>
<reference evidence="2" key="2">
    <citation type="submission" date="2016-06" db="EMBL/GenBank/DDBJ databases">
        <title>The genome of a short-lived fish provides insights into sex chromosome evolution and the genetic control of aging.</title>
        <authorList>
            <person name="Reichwald K."/>
            <person name="Felder M."/>
            <person name="Petzold A."/>
            <person name="Koch P."/>
            <person name="Groth M."/>
            <person name="Platzer M."/>
        </authorList>
    </citation>
    <scope>NUCLEOTIDE SEQUENCE</scope>
    <source>
        <tissue evidence="2">Brain</tissue>
    </source>
</reference>
<feature type="non-terminal residue" evidence="2">
    <location>
        <position position="1"/>
    </location>
</feature>
<gene>
    <name evidence="2" type="primary">CR392001.1</name>
</gene>
<evidence type="ECO:0000256" key="1">
    <source>
        <dbReference type="SAM" id="MobiDB-lite"/>
    </source>
</evidence>
<evidence type="ECO:0000313" key="2">
    <source>
        <dbReference type="EMBL" id="SBR71302.1"/>
    </source>
</evidence>
<name>A0A1A8NRE1_9TELE</name>
<reference evidence="2" key="1">
    <citation type="submission" date="2016-05" db="EMBL/GenBank/DDBJ databases">
        <authorList>
            <person name="Lavstsen T."/>
            <person name="Jespersen J.S."/>
        </authorList>
    </citation>
    <scope>NUCLEOTIDE SEQUENCE</scope>
    <source>
        <tissue evidence="2">Brain</tissue>
    </source>
</reference>